<dbReference type="InterPro" id="IPR006311">
    <property type="entry name" value="TAT_signal"/>
</dbReference>
<dbReference type="EMBL" id="CP013200">
    <property type="protein sequence ID" value="ALO65488.1"/>
    <property type="molecule type" value="Genomic_DNA"/>
</dbReference>
<accession>A0A0S2LW54</accession>
<reference evidence="4" key="1">
    <citation type="submission" date="2015-11" db="EMBL/GenBank/DDBJ databases">
        <authorList>
            <person name="Kumar R."/>
            <person name="Singh D."/>
            <person name="Swarnkar M.K."/>
            <person name="Singh A.K."/>
            <person name="Kumar S."/>
        </authorList>
    </citation>
    <scope>NUCLEOTIDE SEQUENCE [LARGE SCALE GENOMIC DNA]</scope>
    <source>
        <strain evidence="4">ERGS4:06</strain>
    </source>
</reference>
<evidence type="ECO:0000313" key="3">
    <source>
        <dbReference type="EMBL" id="ALO65488.1"/>
    </source>
</evidence>
<dbReference type="SMR" id="A0A0S2LW54"/>
<feature type="chain" id="PRO_5006602194" evidence="1">
    <location>
        <begin position="28"/>
        <end position="316"/>
    </location>
</feature>
<dbReference type="PROSITE" id="PS51318">
    <property type="entry name" value="TAT"/>
    <property type="match status" value="1"/>
</dbReference>
<dbReference type="CDD" id="cd13606">
    <property type="entry name" value="PBP2_ProX_like"/>
    <property type="match status" value="1"/>
</dbReference>
<sequence length="316" mass="32350">MNKISMPTRRAILGAAAGLSVALAVTACGGGDPLGTSSSAAAGGSGSGSVVVGSANFPENAILAEIYAGALNAAGVNATTKLNIGAREVYLKALEDGSIDVVPEYTGNLLGYLDASNTIVDGPGIVAALPAKMPTGLSVLDAATAEDKDAIVVTPEIAAKYKLTSIADLAPVCGELTLAAPSEFQTRPYGLPGLKKLYNCVPKDFKAFSASSEALNLKALLNNEVQVADIFTTSPEITANKLVVLEDPKGLIGAQQVLPIIKTDKLNEAGTTALNNVSKQLTTDDLIALRTQVEGDQKMDPKAAAAAWLKDKGITK</sequence>
<organism evidence="3 4">
    <name type="scientific">Arthrobacter alpinus</name>
    <dbReference type="NCBI Taxonomy" id="656366"/>
    <lineage>
        <taxon>Bacteria</taxon>
        <taxon>Bacillati</taxon>
        <taxon>Actinomycetota</taxon>
        <taxon>Actinomycetes</taxon>
        <taxon>Micrococcales</taxon>
        <taxon>Micrococcaceae</taxon>
        <taxon>Arthrobacter</taxon>
    </lineage>
</organism>
<feature type="domain" description="ABC-type glycine betaine transport system substrate-binding" evidence="2">
    <location>
        <begin position="49"/>
        <end position="310"/>
    </location>
</feature>
<evidence type="ECO:0000256" key="1">
    <source>
        <dbReference type="SAM" id="SignalP"/>
    </source>
</evidence>
<name>A0A0S2LW54_9MICC</name>
<protein>
    <submittedName>
        <fullName evidence="3">Glycine/betaine ABC transporter substrate-binding protein</fullName>
    </submittedName>
</protein>
<dbReference type="Gene3D" id="3.40.190.10">
    <property type="entry name" value="Periplasmic binding protein-like II"/>
    <property type="match status" value="1"/>
</dbReference>
<dbReference type="AlphaFoldDB" id="A0A0S2LW54"/>
<dbReference type="Pfam" id="PF04069">
    <property type="entry name" value="OpuAC"/>
    <property type="match status" value="1"/>
</dbReference>
<dbReference type="RefSeq" id="WP_062285970.1">
    <property type="nucleotide sequence ID" value="NZ_CP013200.1"/>
</dbReference>
<dbReference type="InterPro" id="IPR007210">
    <property type="entry name" value="ABC_Gly_betaine_transp_sub-bd"/>
</dbReference>
<dbReference type="Gene3D" id="3.40.190.120">
    <property type="entry name" value="Osmoprotection protein (prox), domain 2"/>
    <property type="match status" value="1"/>
</dbReference>
<dbReference type="GO" id="GO:0022857">
    <property type="term" value="F:transmembrane transporter activity"/>
    <property type="evidence" value="ECO:0007669"/>
    <property type="project" value="InterPro"/>
</dbReference>
<dbReference type="GO" id="GO:0043190">
    <property type="term" value="C:ATP-binding cassette (ABC) transporter complex"/>
    <property type="evidence" value="ECO:0007669"/>
    <property type="project" value="InterPro"/>
</dbReference>
<dbReference type="PROSITE" id="PS51257">
    <property type="entry name" value="PROKAR_LIPOPROTEIN"/>
    <property type="match status" value="1"/>
</dbReference>
<evidence type="ECO:0000313" key="4">
    <source>
        <dbReference type="Proteomes" id="UP000059574"/>
    </source>
</evidence>
<evidence type="ECO:0000259" key="2">
    <source>
        <dbReference type="Pfam" id="PF04069"/>
    </source>
</evidence>
<dbReference type="Proteomes" id="UP000059574">
    <property type="component" value="Chromosome"/>
</dbReference>
<dbReference type="SUPFAM" id="SSF53850">
    <property type="entry name" value="Periplasmic binding protein-like II"/>
    <property type="match status" value="1"/>
</dbReference>
<keyword evidence="1" id="KW-0732">Signal</keyword>
<feature type="signal peptide" evidence="1">
    <location>
        <begin position="1"/>
        <end position="27"/>
    </location>
</feature>
<reference evidence="3 4" key="2">
    <citation type="journal article" date="2016" name="J. Biotechnol.">
        <title>Complete genome sequence of Arthrobacter alpinus ERGS4:06, a yellow pigmented bacterium tolerant to cold and radiations isolated from Sikkim Himalaya.</title>
        <authorList>
            <person name="Kumar R."/>
            <person name="Singh D."/>
            <person name="Swarnkar M.K."/>
            <person name="Singh A.K."/>
            <person name="Kumar S."/>
        </authorList>
    </citation>
    <scope>NUCLEOTIDE SEQUENCE [LARGE SCALE GENOMIC DNA]</scope>
    <source>
        <strain evidence="3 4">ERGS4:06</strain>
    </source>
</reference>
<proteinExistence type="predicted"/>
<dbReference type="OrthoDB" id="9781705at2"/>
<gene>
    <name evidence="3" type="ORF">AS189_01990</name>
</gene>